<accession>A0A0A9C650</accession>
<evidence type="ECO:0000313" key="2">
    <source>
        <dbReference type="EMBL" id="JAD66982.1"/>
    </source>
</evidence>
<reference evidence="2" key="1">
    <citation type="submission" date="2014-09" db="EMBL/GenBank/DDBJ databases">
        <authorList>
            <person name="Magalhaes I.L.F."/>
            <person name="Oliveira U."/>
            <person name="Santos F.R."/>
            <person name="Vidigal T.H.D.A."/>
            <person name="Brescovit A.D."/>
            <person name="Santos A.J."/>
        </authorList>
    </citation>
    <scope>NUCLEOTIDE SEQUENCE</scope>
    <source>
        <tissue evidence="2">Shoot tissue taken approximately 20 cm above the soil surface</tissue>
    </source>
</reference>
<protein>
    <submittedName>
        <fullName evidence="2">Uncharacterized protein</fullName>
    </submittedName>
</protein>
<organism evidence="2">
    <name type="scientific">Arundo donax</name>
    <name type="common">Giant reed</name>
    <name type="synonym">Donax arundinaceus</name>
    <dbReference type="NCBI Taxonomy" id="35708"/>
    <lineage>
        <taxon>Eukaryota</taxon>
        <taxon>Viridiplantae</taxon>
        <taxon>Streptophyta</taxon>
        <taxon>Embryophyta</taxon>
        <taxon>Tracheophyta</taxon>
        <taxon>Spermatophyta</taxon>
        <taxon>Magnoliopsida</taxon>
        <taxon>Liliopsida</taxon>
        <taxon>Poales</taxon>
        <taxon>Poaceae</taxon>
        <taxon>PACMAD clade</taxon>
        <taxon>Arundinoideae</taxon>
        <taxon>Arundineae</taxon>
        <taxon>Arundo</taxon>
    </lineage>
</organism>
<proteinExistence type="predicted"/>
<dbReference type="AlphaFoldDB" id="A0A0A9C650"/>
<dbReference type="EMBL" id="GBRH01230913">
    <property type="protein sequence ID" value="JAD66982.1"/>
    <property type="molecule type" value="Transcribed_RNA"/>
</dbReference>
<feature type="region of interest" description="Disordered" evidence="1">
    <location>
        <begin position="1"/>
        <end position="68"/>
    </location>
</feature>
<sequence>MTTLKNIAAKRKPNSKHDPCMKISPPVVVPSPLDSHLRSQEPHPRHRRPLPSPFPPTRSSVAPVLAIS</sequence>
<reference evidence="2" key="2">
    <citation type="journal article" date="2015" name="Data Brief">
        <title>Shoot transcriptome of the giant reed, Arundo donax.</title>
        <authorList>
            <person name="Barrero R.A."/>
            <person name="Guerrero F.D."/>
            <person name="Moolhuijzen P."/>
            <person name="Goolsby J.A."/>
            <person name="Tidwell J."/>
            <person name="Bellgard S.E."/>
            <person name="Bellgard M.I."/>
        </authorList>
    </citation>
    <scope>NUCLEOTIDE SEQUENCE</scope>
    <source>
        <tissue evidence="2">Shoot tissue taken approximately 20 cm above the soil surface</tissue>
    </source>
</reference>
<name>A0A0A9C650_ARUDO</name>
<evidence type="ECO:0000256" key="1">
    <source>
        <dbReference type="SAM" id="MobiDB-lite"/>
    </source>
</evidence>